<gene>
    <name evidence="1" type="ORF">Tco_0859274</name>
</gene>
<dbReference type="PANTHER" id="PTHR11439">
    <property type="entry name" value="GAG-POL-RELATED RETROTRANSPOSON"/>
    <property type="match status" value="1"/>
</dbReference>
<dbReference type="EMBL" id="BQNB010013131">
    <property type="protein sequence ID" value="GJT12232.1"/>
    <property type="molecule type" value="Genomic_DNA"/>
</dbReference>
<reference evidence="1" key="2">
    <citation type="submission" date="2022-01" db="EMBL/GenBank/DDBJ databases">
        <authorList>
            <person name="Yamashiro T."/>
            <person name="Shiraishi A."/>
            <person name="Satake H."/>
            <person name="Nakayama K."/>
        </authorList>
    </citation>
    <scope>NUCLEOTIDE SEQUENCE</scope>
</reference>
<comment type="caution">
    <text evidence="1">The sequence shown here is derived from an EMBL/GenBank/DDBJ whole genome shotgun (WGS) entry which is preliminary data.</text>
</comment>
<evidence type="ECO:0008006" key="3">
    <source>
        <dbReference type="Google" id="ProtNLM"/>
    </source>
</evidence>
<accession>A0ABQ5BEI0</accession>
<sequence length="218" mass="24965">MTSKMAERPDLDEDKGRKALSLTEMHLTAIKRIFRYLKGTINMGLWYPKDSGFDLKAFADADYAGCHDTRRSTSGSAQFIGHRLVSWSSKKQKSTAISTTKKAEYIAYQDAVLKSYGCVLKLVTMDLLFKQNYDVNCDNQSAIALCCNSVQHSRSKHIDIRHHFIKEQVKRKVVELYFVETKYQLANIFTKALPRERFTTLLPLLGVKQMSPETLKEL</sequence>
<dbReference type="PANTHER" id="PTHR11439:SF483">
    <property type="entry name" value="PEPTIDE SYNTHASE GLIP-LIKE, PUTATIVE (AFU_ORTHOLOGUE AFUA_3G12920)-RELATED"/>
    <property type="match status" value="1"/>
</dbReference>
<organism evidence="1 2">
    <name type="scientific">Tanacetum coccineum</name>
    <dbReference type="NCBI Taxonomy" id="301880"/>
    <lineage>
        <taxon>Eukaryota</taxon>
        <taxon>Viridiplantae</taxon>
        <taxon>Streptophyta</taxon>
        <taxon>Embryophyta</taxon>
        <taxon>Tracheophyta</taxon>
        <taxon>Spermatophyta</taxon>
        <taxon>Magnoliopsida</taxon>
        <taxon>eudicotyledons</taxon>
        <taxon>Gunneridae</taxon>
        <taxon>Pentapetalae</taxon>
        <taxon>asterids</taxon>
        <taxon>campanulids</taxon>
        <taxon>Asterales</taxon>
        <taxon>Asteraceae</taxon>
        <taxon>Asteroideae</taxon>
        <taxon>Anthemideae</taxon>
        <taxon>Anthemidinae</taxon>
        <taxon>Tanacetum</taxon>
    </lineage>
</organism>
<evidence type="ECO:0000313" key="1">
    <source>
        <dbReference type="EMBL" id="GJT12232.1"/>
    </source>
</evidence>
<dbReference type="CDD" id="cd09272">
    <property type="entry name" value="RNase_HI_RT_Ty1"/>
    <property type="match status" value="1"/>
</dbReference>
<proteinExistence type="predicted"/>
<keyword evidence="2" id="KW-1185">Reference proteome</keyword>
<evidence type="ECO:0000313" key="2">
    <source>
        <dbReference type="Proteomes" id="UP001151760"/>
    </source>
</evidence>
<reference evidence="1" key="1">
    <citation type="journal article" date="2022" name="Int. J. Mol. Sci.">
        <title>Draft Genome of Tanacetum Coccineum: Genomic Comparison of Closely Related Tanacetum-Family Plants.</title>
        <authorList>
            <person name="Yamashiro T."/>
            <person name="Shiraishi A."/>
            <person name="Nakayama K."/>
            <person name="Satake H."/>
        </authorList>
    </citation>
    <scope>NUCLEOTIDE SEQUENCE</scope>
</reference>
<name>A0ABQ5BEI0_9ASTR</name>
<protein>
    <recommendedName>
        <fullName evidence="3">Copia protein</fullName>
    </recommendedName>
</protein>
<dbReference type="Proteomes" id="UP001151760">
    <property type="component" value="Unassembled WGS sequence"/>
</dbReference>